<keyword evidence="1" id="KW-0808">Transferase</keyword>
<keyword evidence="2" id="KW-1185">Reference proteome</keyword>
<dbReference type="SUPFAM" id="SSF56112">
    <property type="entry name" value="Protein kinase-like (PK-like)"/>
    <property type="match status" value="1"/>
</dbReference>
<protein>
    <submittedName>
        <fullName evidence="1">Ser/Thr protein kinase RdoA involved in Cpx stress response, MazF antagonist</fullName>
    </submittedName>
</protein>
<dbReference type="STRING" id="2017.SAMN05444320_11557"/>
<evidence type="ECO:0000313" key="2">
    <source>
        <dbReference type="Proteomes" id="UP000184501"/>
    </source>
</evidence>
<organism evidence="1 2">
    <name type="scientific">Streptoalloteichus hindustanus</name>
    <dbReference type="NCBI Taxonomy" id="2017"/>
    <lineage>
        <taxon>Bacteria</taxon>
        <taxon>Bacillati</taxon>
        <taxon>Actinomycetota</taxon>
        <taxon>Actinomycetes</taxon>
        <taxon>Pseudonocardiales</taxon>
        <taxon>Pseudonocardiaceae</taxon>
        <taxon>Streptoalloteichus</taxon>
    </lineage>
</organism>
<keyword evidence="1" id="KW-0418">Kinase</keyword>
<gene>
    <name evidence="1" type="ORF">SAMN05444320_11557</name>
</gene>
<dbReference type="InterPro" id="IPR011009">
    <property type="entry name" value="Kinase-like_dom_sf"/>
</dbReference>
<dbReference type="Gene3D" id="3.90.1200.10">
    <property type="match status" value="1"/>
</dbReference>
<proteinExistence type="predicted"/>
<evidence type="ECO:0000313" key="1">
    <source>
        <dbReference type="EMBL" id="SHG86536.1"/>
    </source>
</evidence>
<name>A0A1M5NAC5_STRHI</name>
<sequence length="290" mass="31909">MHVDWAELPPAVRDAILSHTGPVNDVTPIRRGQSCDLAAVLHIAHRRVFVKGVRGARTPRMRRLRNETTQGELAAGLAPAVLFHVDTDDWLIVAFEYVDGRPASFAPGSPDLPLVAETLGRLSMCGAPEIRSLRERWAGGRWWHTLGGEHPEVLDEWAKSNLTRLTRWEQRAPELVDGTVLLHTDLHQQQFLITESSGVRVIDWSWPAVGAPWVDTAFLVIRLIGAGHTPEQAEKWAGTVPGWHTASEEALTAFAAYVSGLWRYRAITAPAPGGAARATTAQTYAAHRLS</sequence>
<dbReference type="EMBL" id="FQVN01000015">
    <property type="protein sequence ID" value="SHG86536.1"/>
    <property type="molecule type" value="Genomic_DNA"/>
</dbReference>
<accession>A0A1M5NAC5</accession>
<reference evidence="1 2" key="1">
    <citation type="submission" date="2016-11" db="EMBL/GenBank/DDBJ databases">
        <authorList>
            <person name="Jaros S."/>
            <person name="Januszkiewicz K."/>
            <person name="Wedrychowicz H."/>
        </authorList>
    </citation>
    <scope>NUCLEOTIDE SEQUENCE [LARGE SCALE GENOMIC DNA]</scope>
    <source>
        <strain evidence="1 2">DSM 44523</strain>
    </source>
</reference>
<dbReference type="AlphaFoldDB" id="A0A1M5NAC5"/>
<dbReference type="Proteomes" id="UP000184501">
    <property type="component" value="Unassembled WGS sequence"/>
</dbReference>
<dbReference type="GO" id="GO:0016301">
    <property type="term" value="F:kinase activity"/>
    <property type="evidence" value="ECO:0007669"/>
    <property type="project" value="UniProtKB-KW"/>
</dbReference>
<dbReference type="RefSeq" id="WP_200797717.1">
    <property type="nucleotide sequence ID" value="NZ_FQVN01000015.1"/>
</dbReference>